<dbReference type="Proteomes" id="UP000199759">
    <property type="component" value="Unassembled WGS sequence"/>
</dbReference>
<evidence type="ECO:0000313" key="11">
    <source>
        <dbReference type="EMBL" id="SDM60215.1"/>
    </source>
</evidence>
<feature type="domain" description="Lipoyl-binding" evidence="10">
    <location>
        <begin position="85"/>
        <end position="161"/>
    </location>
</feature>
<protein>
    <recommendedName>
        <fullName evidence="3 9">Biotin carboxyl carrier protein of acetyl-CoA carboxylase</fullName>
    </recommendedName>
</protein>
<evidence type="ECO:0000313" key="12">
    <source>
        <dbReference type="Proteomes" id="UP000199759"/>
    </source>
</evidence>
<evidence type="ECO:0000256" key="1">
    <source>
        <dbReference type="ARBA" id="ARBA00003761"/>
    </source>
</evidence>
<dbReference type="InterPro" id="IPR000089">
    <property type="entry name" value="Biotin_lipoyl"/>
</dbReference>
<gene>
    <name evidence="11" type="ORF">SAMN04488568_11555</name>
</gene>
<dbReference type="InterPro" id="IPR011053">
    <property type="entry name" value="Single_hybrid_motif"/>
</dbReference>
<keyword evidence="4 9" id="KW-0444">Lipid biosynthesis</keyword>
<keyword evidence="6 9" id="KW-0443">Lipid metabolism</keyword>
<dbReference type="InterPro" id="IPR001249">
    <property type="entry name" value="AcCoA_biotinCC"/>
</dbReference>
<evidence type="ECO:0000256" key="3">
    <source>
        <dbReference type="ARBA" id="ARBA00017562"/>
    </source>
</evidence>
<organism evidence="11 12">
    <name type="scientific">Maricaulis salignorans</name>
    <dbReference type="NCBI Taxonomy" id="144026"/>
    <lineage>
        <taxon>Bacteria</taxon>
        <taxon>Pseudomonadati</taxon>
        <taxon>Pseudomonadota</taxon>
        <taxon>Alphaproteobacteria</taxon>
        <taxon>Maricaulales</taxon>
        <taxon>Maricaulaceae</taxon>
        <taxon>Maricaulis</taxon>
    </lineage>
</organism>
<evidence type="ECO:0000256" key="8">
    <source>
        <dbReference type="ARBA" id="ARBA00023267"/>
    </source>
</evidence>
<evidence type="ECO:0000259" key="10">
    <source>
        <dbReference type="PROSITE" id="PS50968"/>
    </source>
</evidence>
<dbReference type="UniPathway" id="UPA00094"/>
<evidence type="ECO:0000256" key="7">
    <source>
        <dbReference type="ARBA" id="ARBA00023160"/>
    </source>
</evidence>
<name>A0A1G9UKY8_9PROT</name>
<evidence type="ECO:0000256" key="4">
    <source>
        <dbReference type="ARBA" id="ARBA00022516"/>
    </source>
</evidence>
<evidence type="ECO:0000256" key="6">
    <source>
        <dbReference type="ARBA" id="ARBA00023098"/>
    </source>
</evidence>
<keyword evidence="5 9" id="KW-0276">Fatty acid metabolism</keyword>
<dbReference type="SUPFAM" id="SSF51230">
    <property type="entry name" value="Single hybrid motif"/>
    <property type="match status" value="1"/>
</dbReference>
<dbReference type="PANTHER" id="PTHR45266">
    <property type="entry name" value="OXALOACETATE DECARBOXYLASE ALPHA CHAIN"/>
    <property type="match status" value="1"/>
</dbReference>
<dbReference type="InterPro" id="IPR001882">
    <property type="entry name" value="Biotin_BS"/>
</dbReference>
<comment type="pathway">
    <text evidence="2 9">Lipid metabolism; fatty acid biosynthesis.</text>
</comment>
<dbReference type="GO" id="GO:0009317">
    <property type="term" value="C:acetyl-CoA carboxylase complex"/>
    <property type="evidence" value="ECO:0007669"/>
    <property type="project" value="InterPro"/>
</dbReference>
<dbReference type="AlphaFoldDB" id="A0A1G9UKY8"/>
<dbReference type="PANTHER" id="PTHR45266:SF3">
    <property type="entry name" value="OXALOACETATE DECARBOXYLASE ALPHA CHAIN"/>
    <property type="match status" value="1"/>
</dbReference>
<sequence>MSSETRSRSPIDPEIVRQLADILRETDLSEIEVERGDLRLRIARQLQAAPVVQAVAAPAPAAATPGYAVETPGPVGGAGDLSAHPGVVNSPMVGTAYLKPNPESDNFVKIGETVKKGDTILLIEAMKTFNPIIAEKSGKISEILVEEGQPVEFGEPLFILI</sequence>
<evidence type="ECO:0000256" key="2">
    <source>
        <dbReference type="ARBA" id="ARBA00005194"/>
    </source>
</evidence>
<dbReference type="GO" id="GO:0003989">
    <property type="term" value="F:acetyl-CoA carboxylase activity"/>
    <property type="evidence" value="ECO:0007669"/>
    <property type="project" value="InterPro"/>
</dbReference>
<dbReference type="GO" id="GO:0006633">
    <property type="term" value="P:fatty acid biosynthetic process"/>
    <property type="evidence" value="ECO:0007669"/>
    <property type="project" value="UniProtKB-UniPathway"/>
</dbReference>
<proteinExistence type="predicted"/>
<dbReference type="Gene3D" id="2.40.50.100">
    <property type="match status" value="1"/>
</dbReference>
<dbReference type="EMBL" id="FNHG01000015">
    <property type="protein sequence ID" value="SDM60215.1"/>
    <property type="molecule type" value="Genomic_DNA"/>
</dbReference>
<dbReference type="STRING" id="144026.SAMN04488568_11555"/>
<reference evidence="11 12" key="1">
    <citation type="submission" date="2016-10" db="EMBL/GenBank/DDBJ databases">
        <authorList>
            <person name="de Groot N.N."/>
        </authorList>
    </citation>
    <scope>NUCLEOTIDE SEQUENCE [LARGE SCALE GENOMIC DNA]</scope>
    <source>
        <strain evidence="11 12">DSM 16077</strain>
    </source>
</reference>
<dbReference type="PRINTS" id="PR01071">
    <property type="entry name" value="ACOABIOTINCC"/>
</dbReference>
<comment type="function">
    <text evidence="1 9">This protein is a component of the acetyl coenzyme A carboxylase complex; first, biotin carboxylase catalyzes the carboxylation of the carrier protein and then the transcarboxylase transfers the carboxyl group to form malonyl-CoA.</text>
</comment>
<keyword evidence="12" id="KW-1185">Reference proteome</keyword>
<dbReference type="Pfam" id="PF00364">
    <property type="entry name" value="Biotin_lipoyl"/>
    <property type="match status" value="1"/>
</dbReference>
<dbReference type="InterPro" id="IPR050709">
    <property type="entry name" value="Biotin_Carboxyl_Carrier/Decarb"/>
</dbReference>
<evidence type="ECO:0000256" key="9">
    <source>
        <dbReference type="RuleBase" id="RU364072"/>
    </source>
</evidence>
<dbReference type="PROSITE" id="PS50968">
    <property type="entry name" value="BIOTINYL_LIPOYL"/>
    <property type="match status" value="1"/>
</dbReference>
<evidence type="ECO:0000256" key="5">
    <source>
        <dbReference type="ARBA" id="ARBA00022832"/>
    </source>
</evidence>
<dbReference type="NCBIfam" id="TIGR00531">
    <property type="entry name" value="BCCP"/>
    <property type="match status" value="1"/>
</dbReference>
<dbReference type="OrthoDB" id="9811735at2"/>
<dbReference type="RefSeq" id="WP_091770926.1">
    <property type="nucleotide sequence ID" value="NZ_FNHG01000015.1"/>
</dbReference>
<dbReference type="CDD" id="cd06850">
    <property type="entry name" value="biotinyl_domain"/>
    <property type="match status" value="1"/>
</dbReference>
<accession>A0A1G9UKY8</accession>
<keyword evidence="7 9" id="KW-0275">Fatty acid biosynthesis</keyword>
<dbReference type="PROSITE" id="PS00188">
    <property type="entry name" value="BIOTIN"/>
    <property type="match status" value="1"/>
</dbReference>
<keyword evidence="8 9" id="KW-0092">Biotin</keyword>